<feature type="transmembrane region" description="Helical" evidence="6">
    <location>
        <begin position="227"/>
        <end position="249"/>
    </location>
</feature>
<comment type="caution">
    <text evidence="8">The sequence shown here is derived from an EMBL/GenBank/DDBJ whole genome shotgun (WGS) entry which is preliminary data.</text>
</comment>
<dbReference type="InterPro" id="IPR001757">
    <property type="entry name" value="P_typ_ATPase"/>
</dbReference>
<dbReference type="Gene3D" id="2.70.150.10">
    <property type="entry name" value="Calcium-transporting ATPase, cytoplasmic transduction domain A"/>
    <property type="match status" value="1"/>
</dbReference>
<evidence type="ECO:0000256" key="5">
    <source>
        <dbReference type="ARBA" id="ARBA00023136"/>
    </source>
</evidence>
<feature type="transmembrane region" description="Helical" evidence="6">
    <location>
        <begin position="261"/>
        <end position="289"/>
    </location>
</feature>
<evidence type="ECO:0000256" key="1">
    <source>
        <dbReference type="ARBA" id="ARBA00004141"/>
    </source>
</evidence>
<feature type="transmembrane region" description="Helical" evidence="6">
    <location>
        <begin position="783"/>
        <end position="802"/>
    </location>
</feature>
<dbReference type="InterPro" id="IPR023299">
    <property type="entry name" value="ATPase_P-typ_cyto_dom_N"/>
</dbReference>
<feature type="transmembrane region" description="Helical" evidence="6">
    <location>
        <begin position="745"/>
        <end position="763"/>
    </location>
</feature>
<evidence type="ECO:0000313" key="9">
    <source>
        <dbReference type="Proteomes" id="UP001172036"/>
    </source>
</evidence>
<comment type="subcellular location">
    <subcellularLocation>
        <location evidence="1">Membrane</location>
        <topology evidence="1">Multi-pass membrane protein</topology>
    </subcellularLocation>
</comment>
<reference evidence="8 9" key="1">
    <citation type="journal article" date="2023" name="Int. J. Syst. Evol. Microbiol.">
        <title>The observation of taxonomic boundaries for the 16SrII and 16SrXXV phytoplasmas using genome-based delimitation.</title>
        <authorList>
            <person name="Rodrigues Jardim B."/>
            <person name="Tran-Nguyen L.T.T."/>
            <person name="Gambley C."/>
            <person name="Al-Sadi A.M."/>
            <person name="Al-Subhi A.M."/>
            <person name="Foissac X."/>
            <person name="Salar P."/>
            <person name="Cai H."/>
            <person name="Yang J.Y."/>
            <person name="Davis R."/>
            <person name="Jones L."/>
            <person name="Rodoni B."/>
            <person name="Constable F.E."/>
        </authorList>
    </citation>
    <scope>NUCLEOTIDE SEQUENCE [LARGE SCALE GENOMIC DNA]</scope>
    <source>
        <strain evidence="8">BAWM-155c</strain>
    </source>
</reference>
<dbReference type="InterPro" id="IPR059000">
    <property type="entry name" value="ATPase_P-type_domA"/>
</dbReference>
<dbReference type="PRINTS" id="PR00120">
    <property type="entry name" value="HATPASE"/>
</dbReference>
<evidence type="ECO:0000256" key="6">
    <source>
        <dbReference type="SAM" id="Phobius"/>
    </source>
</evidence>
<dbReference type="PRINTS" id="PR00119">
    <property type="entry name" value="CATATPASE"/>
</dbReference>
<dbReference type="Proteomes" id="UP001172036">
    <property type="component" value="Unassembled WGS sequence"/>
</dbReference>
<dbReference type="InterPro" id="IPR023298">
    <property type="entry name" value="ATPase_P-typ_TM_dom_sf"/>
</dbReference>
<evidence type="ECO:0000256" key="4">
    <source>
        <dbReference type="ARBA" id="ARBA00022989"/>
    </source>
</evidence>
<feature type="transmembrane region" description="Helical" evidence="6">
    <location>
        <begin position="690"/>
        <end position="708"/>
    </location>
</feature>
<dbReference type="Pfam" id="PF00122">
    <property type="entry name" value="E1-E2_ATPase"/>
    <property type="match status" value="1"/>
</dbReference>
<dbReference type="SFLD" id="SFLDF00027">
    <property type="entry name" value="p-type_atpase"/>
    <property type="match status" value="1"/>
</dbReference>
<dbReference type="RefSeq" id="WP_304515392.1">
    <property type="nucleotide sequence ID" value="NZ_JAOSID010000006.1"/>
</dbReference>
<keyword evidence="9" id="KW-1185">Reference proteome</keyword>
<evidence type="ECO:0000256" key="2">
    <source>
        <dbReference type="ARBA" id="ARBA00022692"/>
    </source>
</evidence>
<dbReference type="Gene3D" id="3.40.1110.10">
    <property type="entry name" value="Calcium-transporting ATPase, cytoplasmic domain N"/>
    <property type="match status" value="1"/>
</dbReference>
<dbReference type="InterPro" id="IPR023214">
    <property type="entry name" value="HAD_sf"/>
</dbReference>
<dbReference type="Gene3D" id="1.20.1110.10">
    <property type="entry name" value="Calcium-transporting ATPase, transmembrane domain"/>
    <property type="match status" value="1"/>
</dbReference>
<dbReference type="InterPro" id="IPR036412">
    <property type="entry name" value="HAD-like_sf"/>
</dbReference>
<accession>A0ABT9DEE8</accession>
<dbReference type="SUPFAM" id="SSF81665">
    <property type="entry name" value="Calcium ATPase, transmembrane domain M"/>
    <property type="match status" value="1"/>
</dbReference>
<dbReference type="SUPFAM" id="SSF81653">
    <property type="entry name" value="Calcium ATPase, transduction domain A"/>
    <property type="match status" value="1"/>
</dbReference>
<dbReference type="Gene3D" id="3.40.50.1000">
    <property type="entry name" value="HAD superfamily/HAD-like"/>
    <property type="match status" value="1"/>
</dbReference>
<dbReference type="SFLD" id="SFLDG00002">
    <property type="entry name" value="C1.7:_P-type_atpase_like"/>
    <property type="match status" value="1"/>
</dbReference>
<gene>
    <name evidence="8" type="ORF">OC680_01695</name>
</gene>
<dbReference type="SFLD" id="SFLDS00003">
    <property type="entry name" value="Haloacid_Dehalogenase"/>
    <property type="match status" value="1"/>
</dbReference>
<dbReference type="NCBIfam" id="TIGR01494">
    <property type="entry name" value="ATPase_P-type"/>
    <property type="match status" value="2"/>
</dbReference>
<feature type="transmembrane region" description="Helical" evidence="6">
    <location>
        <begin position="83"/>
        <end position="100"/>
    </location>
</feature>
<feature type="transmembrane region" description="Helical" evidence="6">
    <location>
        <begin position="650"/>
        <end position="669"/>
    </location>
</feature>
<evidence type="ECO:0000256" key="3">
    <source>
        <dbReference type="ARBA" id="ARBA00022967"/>
    </source>
</evidence>
<name>A0ABT9DEE8_9MOLU</name>
<organism evidence="8 9">
    <name type="scientific">Candidatus Phytoplasma melaleucae</name>
    <dbReference type="NCBI Taxonomy" id="2982630"/>
    <lineage>
        <taxon>Bacteria</taxon>
        <taxon>Bacillati</taxon>
        <taxon>Mycoplasmatota</taxon>
        <taxon>Mollicutes</taxon>
        <taxon>Acholeplasmatales</taxon>
        <taxon>Acholeplasmataceae</taxon>
        <taxon>Candidatus Phytoplasma</taxon>
    </lineage>
</organism>
<proteinExistence type="predicted"/>
<dbReference type="InterPro" id="IPR018303">
    <property type="entry name" value="ATPase_P-typ_P_site"/>
</dbReference>
<dbReference type="InterPro" id="IPR044492">
    <property type="entry name" value="P_typ_ATPase_HD_dom"/>
</dbReference>
<keyword evidence="4 6" id="KW-1133">Transmembrane helix</keyword>
<dbReference type="EMBL" id="JAOSID010000006">
    <property type="protein sequence ID" value="MDO8168188.1"/>
    <property type="molecule type" value="Genomic_DNA"/>
</dbReference>
<dbReference type="InterPro" id="IPR008250">
    <property type="entry name" value="ATPase_P-typ_transduc_dom_A_sf"/>
</dbReference>
<keyword evidence="2 6" id="KW-0812">Transmembrane</keyword>
<evidence type="ECO:0000313" key="8">
    <source>
        <dbReference type="EMBL" id="MDO8168188.1"/>
    </source>
</evidence>
<sequence length="816" mass="93308">MNKDSSNDFQFNNLTEKRKFLSKFKGISQAEATKKLHEQKKNNKINNTNKTVKDIVFSNLFTFLNLLVIMLVTIIIKIKRYEQLFFLFVNFLNFLISVIQETRAKKTLDKISLFVSDNANVIRDGKLVVIPINNVVLEDILYLESGSQIAADSVIIEGNLEVDESFLTGESKPVLKKERDFLYSGSYIISGKACVKVIAVCGNTYISQLTKKVKKYKKIQTPLMKTFSNLVLLIIFLLIPTFTMLLLSLHPGIYIIDHDFMLGLCGFILGMMPSGLMLLMSLTSVIGLIRLSQKNAYMKDLFGIEMLAQINFLCLDKTGTITDGTMKVKKILFYENIELEFNTLIANIIKVFPNNNPTQNALNCEFLCSKNINSSSYKIKNFQYFSSLRKYSAVEFDQKGTFVLGAPEFILKNQFVKIKEDVEKNTKLGYRVLLLAQTNSTLDNINTNNTDFRILSLILLEDKIRKDVSSTIKYFQKLGIKIKIISGDSYLTISHIAKRIGLIISSEQSVDLTNLSSQQIASLAFDYDVFGRATPEQKQILISSLRKNNNRVAMIGDGVNDILAFKESDMSIAMASGSKVAQNIANLVLIDSKFASLPQVMAEGRRVINNLEKNAVAFFTKCILSFLLAVVTIFNNWFFRNNMFFPFAPLQFNLIDIFFIGIPSFFLSFELNDKKLNPYFIRSIVKASSFYALFIGLHYIFLLYAFPMNQTRNQQVSCFMFFITSFIFANILFKNCLPFNKSKILLFSSMILFFCLLGYFFFWPKNVFKSSLHSLLEIIYSSPIFLLYYLSFIFGGVIWFIYKNTILSEFNSWKNK</sequence>
<keyword evidence="3" id="KW-1278">Translocase</keyword>
<dbReference type="PROSITE" id="PS00154">
    <property type="entry name" value="ATPASE_E1_E2"/>
    <property type="match status" value="1"/>
</dbReference>
<dbReference type="SUPFAM" id="SSF56784">
    <property type="entry name" value="HAD-like"/>
    <property type="match status" value="1"/>
</dbReference>
<protein>
    <submittedName>
        <fullName evidence="8">HAD-IC family P-type ATPase</fullName>
    </submittedName>
</protein>
<dbReference type="Pfam" id="PF00702">
    <property type="entry name" value="Hydrolase"/>
    <property type="match status" value="1"/>
</dbReference>
<feature type="transmembrane region" description="Helical" evidence="6">
    <location>
        <begin position="615"/>
        <end position="638"/>
    </location>
</feature>
<feature type="transmembrane region" description="Helical" evidence="6">
    <location>
        <begin position="55"/>
        <end position="76"/>
    </location>
</feature>
<evidence type="ECO:0000259" key="7">
    <source>
        <dbReference type="Pfam" id="PF00122"/>
    </source>
</evidence>
<dbReference type="PANTHER" id="PTHR42861">
    <property type="entry name" value="CALCIUM-TRANSPORTING ATPASE"/>
    <property type="match status" value="1"/>
</dbReference>
<keyword evidence="5 6" id="KW-0472">Membrane</keyword>
<feature type="transmembrane region" description="Helical" evidence="6">
    <location>
        <begin position="714"/>
        <end position="733"/>
    </location>
</feature>
<feature type="domain" description="P-type ATPase A" evidence="7">
    <location>
        <begin position="116"/>
        <end position="213"/>
    </location>
</feature>